<dbReference type="AlphaFoldDB" id="A0A0G0P4I6"/>
<feature type="chain" id="PRO_5002533814" evidence="1">
    <location>
        <begin position="35"/>
        <end position="323"/>
    </location>
</feature>
<protein>
    <submittedName>
        <fullName evidence="2">Uncharacterized protein</fullName>
    </submittedName>
</protein>
<dbReference type="Proteomes" id="UP000034932">
    <property type="component" value="Unassembled WGS sequence"/>
</dbReference>
<dbReference type="InterPro" id="IPR006311">
    <property type="entry name" value="TAT_signal"/>
</dbReference>
<feature type="signal peptide" evidence="1">
    <location>
        <begin position="1"/>
        <end position="34"/>
    </location>
</feature>
<accession>A0A0G0P4I6</accession>
<evidence type="ECO:0000256" key="1">
    <source>
        <dbReference type="SAM" id="SignalP"/>
    </source>
</evidence>
<comment type="caution">
    <text evidence="2">The sequence shown here is derived from an EMBL/GenBank/DDBJ whole genome shotgun (WGS) entry which is preliminary data.</text>
</comment>
<sequence>MSADIKPNKPIISRRNFLKMGALAWAAGVSAACAGAGVSTEPVATEKFDPFRYNLRLLIKQKDYTNFAIGAAAQSLPNVDFWRDFQISDDQKDVRTALAKQVRDWNYAVVLPLSLETGNKEQKIIATERAVQTTSDLMLDSEFGPFVIVAGYFRDVSGQAIETRTGIVSDLYPNASGETKNSPMLTEFRLDEAGRYRPLITVNADTVANPDNPPTYLYMAVGMVHEVLGHTTLDNSIVNKWTELTNQPLPLELISVIKTAGYSQNWAYWVDSSTLDALQRINPNLVRNISSNRLKLSEDWRRLKENGVYWWDEDWARVLLENR</sequence>
<evidence type="ECO:0000313" key="3">
    <source>
        <dbReference type="Proteomes" id="UP000034932"/>
    </source>
</evidence>
<dbReference type="PROSITE" id="PS51318">
    <property type="entry name" value="TAT"/>
    <property type="match status" value="1"/>
</dbReference>
<keyword evidence="1" id="KW-0732">Signal</keyword>
<proteinExistence type="predicted"/>
<reference evidence="2 3" key="1">
    <citation type="journal article" date="2015" name="Nature">
        <title>rRNA introns, odd ribosomes, and small enigmatic genomes across a large radiation of phyla.</title>
        <authorList>
            <person name="Brown C.T."/>
            <person name="Hug L.A."/>
            <person name="Thomas B.C."/>
            <person name="Sharon I."/>
            <person name="Castelle C.J."/>
            <person name="Singh A."/>
            <person name="Wilkins M.J."/>
            <person name="Williams K.H."/>
            <person name="Banfield J.F."/>
        </authorList>
    </citation>
    <scope>NUCLEOTIDE SEQUENCE [LARGE SCALE GENOMIC DNA]</scope>
</reference>
<name>A0A0G0P4I6_9BACT</name>
<evidence type="ECO:0000313" key="2">
    <source>
        <dbReference type="EMBL" id="KKQ93049.1"/>
    </source>
</evidence>
<dbReference type="EMBL" id="LBVW01000020">
    <property type="protein sequence ID" value="KKQ93049.1"/>
    <property type="molecule type" value="Genomic_DNA"/>
</dbReference>
<gene>
    <name evidence="2" type="ORF">UT19_C0020G0010</name>
</gene>
<organism evidence="2 3">
    <name type="scientific">Candidatus Woesebacteria bacterium GW2011_GWB1_39_10b</name>
    <dbReference type="NCBI Taxonomy" id="1618573"/>
    <lineage>
        <taxon>Bacteria</taxon>
        <taxon>Candidatus Woeseibacteriota</taxon>
    </lineage>
</organism>
<dbReference type="PROSITE" id="PS51257">
    <property type="entry name" value="PROKAR_LIPOPROTEIN"/>
    <property type="match status" value="1"/>
</dbReference>